<evidence type="ECO:0000313" key="1">
    <source>
        <dbReference type="EMBL" id="KQB42575.1"/>
    </source>
</evidence>
<name>A0A0Q0WE71_9FLAO</name>
<dbReference type="PATRIC" id="fig|362413.3.peg.3507"/>
<comment type="caution">
    <text evidence="1">The sequence shown here is derived from an EMBL/GenBank/DDBJ whole genome shotgun (WGS) entry which is preliminary data.</text>
</comment>
<dbReference type="STRING" id="362413.RC62_3582"/>
<proteinExistence type="predicted"/>
<protein>
    <submittedName>
        <fullName evidence="1">Uncharacterized protein</fullName>
    </submittedName>
</protein>
<reference evidence="1 2" key="1">
    <citation type="submission" date="2014-09" db="EMBL/GenBank/DDBJ databases">
        <title>Genome sequence of Flavobacterium aquidurense RC62.</title>
        <authorList>
            <person name="Kim J.F."/>
            <person name="Kwak M.-J."/>
        </authorList>
    </citation>
    <scope>NUCLEOTIDE SEQUENCE [LARGE SCALE GENOMIC DNA]</scope>
    <source>
        <strain evidence="1 2">RC62</strain>
    </source>
</reference>
<gene>
    <name evidence="1" type="ORF">RC62_3582</name>
</gene>
<organism evidence="1 2">
    <name type="scientific">Flavobacterium aquidurense</name>
    <dbReference type="NCBI Taxonomy" id="362413"/>
    <lineage>
        <taxon>Bacteria</taxon>
        <taxon>Pseudomonadati</taxon>
        <taxon>Bacteroidota</taxon>
        <taxon>Flavobacteriia</taxon>
        <taxon>Flavobacteriales</taxon>
        <taxon>Flavobacteriaceae</taxon>
        <taxon>Flavobacterium</taxon>
    </lineage>
</organism>
<dbReference type="Proteomes" id="UP000050443">
    <property type="component" value="Unassembled WGS sequence"/>
</dbReference>
<dbReference type="EMBL" id="JRLF01000006">
    <property type="protein sequence ID" value="KQB42575.1"/>
    <property type="molecule type" value="Genomic_DNA"/>
</dbReference>
<sequence length="244" mass="26572">MAILSITQKVTLQNLGPLTRDGYPTGPGYISGDDDGLYNAACWSWALRGEYMSVTNHNSAPYIYENLFKWGKGIDKPPTSVNRDSNSLADKLTDTNPIIIPILLDVLDENLANATKGDKSSQNAVRIALLRISAIANGFTLGNLSVTNLVAKDNDVSDPILGDYALHMRGTSWYGWDHWGISILLPNGTRSFVQKVNGSNPAKPGYKDGHVFRNGVALWDEGMPLTSIAINELLQAQVTIIVEV</sequence>
<evidence type="ECO:0000313" key="2">
    <source>
        <dbReference type="Proteomes" id="UP000050443"/>
    </source>
</evidence>
<dbReference type="AlphaFoldDB" id="A0A0Q0WE71"/>
<accession>A0A0Q0WE71</accession>